<gene>
    <name evidence="1" type="ORF">PCYB_001870</name>
</gene>
<dbReference type="AlphaFoldDB" id="K6UZM0"/>
<organism evidence="1 2">
    <name type="scientific">Plasmodium cynomolgi (strain B)</name>
    <dbReference type="NCBI Taxonomy" id="1120755"/>
    <lineage>
        <taxon>Eukaryota</taxon>
        <taxon>Sar</taxon>
        <taxon>Alveolata</taxon>
        <taxon>Apicomplexa</taxon>
        <taxon>Aconoidasida</taxon>
        <taxon>Haemosporida</taxon>
        <taxon>Plasmodiidae</taxon>
        <taxon>Plasmodium</taxon>
        <taxon>Plasmodium (Plasmodium)</taxon>
    </lineage>
</organism>
<dbReference type="RefSeq" id="XP_004227657.1">
    <property type="nucleotide sequence ID" value="XM_004227609.1"/>
</dbReference>
<sequence>MEDKIVDDALNLLKNNNDFSTHNMLHLVYQKFEENDSLNSSEICKKENNDHSTILNGDDGIVKLCSKIESILKKLKSICSNNNGLSDNKCCDYLIYGIYGELMKGNYTPYSVHWLYGKIQVLLESDEYGTKTNLKCNSNFKRVFDVENLKIRNIFTIS</sequence>
<dbReference type="KEGG" id="pcy:PCYB_001870"/>
<evidence type="ECO:0000313" key="2">
    <source>
        <dbReference type="Proteomes" id="UP000006319"/>
    </source>
</evidence>
<reference evidence="1 2" key="1">
    <citation type="journal article" date="2012" name="Nat. Genet.">
        <title>Plasmodium cynomolgi genome sequences provide insight into Plasmodium vivax and the monkey malaria clade.</title>
        <authorList>
            <person name="Tachibana S."/>
            <person name="Sullivan S.A."/>
            <person name="Kawai S."/>
            <person name="Nakamura S."/>
            <person name="Kim H.R."/>
            <person name="Goto N."/>
            <person name="Arisue N."/>
            <person name="Palacpac N.M.Q."/>
            <person name="Honma H."/>
            <person name="Yagi M."/>
            <person name="Tougan T."/>
            <person name="Katakai Y."/>
            <person name="Kaneko O."/>
            <person name="Mita T."/>
            <person name="Kita K."/>
            <person name="Yasutomi Y."/>
            <person name="Sutton P.L."/>
            <person name="Shakhbatyan R."/>
            <person name="Horii T."/>
            <person name="Yasunaga T."/>
            <person name="Barnwell J.W."/>
            <person name="Escalante A.A."/>
            <person name="Carlton J.M."/>
            <person name="Tanabe K."/>
        </authorList>
    </citation>
    <scope>NUCLEOTIDE SEQUENCE [LARGE SCALE GENOMIC DNA]</scope>
    <source>
        <strain evidence="1 2">B</strain>
    </source>
</reference>
<dbReference type="EMBL" id="DF157160">
    <property type="protein sequence ID" value="GAB69439.1"/>
    <property type="molecule type" value="Genomic_DNA"/>
</dbReference>
<accession>K6UZM0</accession>
<dbReference type="Pfam" id="PF05795">
    <property type="entry name" value="Plasmodium_Vir"/>
    <property type="match status" value="1"/>
</dbReference>
<protein>
    <submittedName>
        <fullName evidence="1">CYIR protein</fullName>
    </submittedName>
</protein>
<dbReference type="InterPro" id="IPR008780">
    <property type="entry name" value="Plasmodium_Vir"/>
</dbReference>
<evidence type="ECO:0000313" key="1">
    <source>
        <dbReference type="EMBL" id="GAB69439.1"/>
    </source>
</evidence>
<dbReference type="PhylomeDB" id="K6UZM0"/>
<dbReference type="Proteomes" id="UP000006319">
    <property type="component" value="Unassembled WGS sequence"/>
</dbReference>
<dbReference type="GeneID" id="14695981"/>
<name>K6UZM0_PLACD</name>
<keyword evidence="2" id="KW-1185">Reference proteome</keyword>
<dbReference type="VEuPathDB" id="PlasmoDB:PCYB_001870"/>
<proteinExistence type="predicted"/>